<evidence type="ECO:0000256" key="5">
    <source>
        <dbReference type="ARBA" id="ARBA00023065"/>
    </source>
</evidence>
<dbReference type="InterPro" id="IPR050368">
    <property type="entry name" value="ClC-type_chloride_channel"/>
</dbReference>
<keyword evidence="9" id="KW-0407">Ion channel</keyword>
<dbReference type="Gene3D" id="1.10.3080.10">
    <property type="entry name" value="Clc chloride channel"/>
    <property type="match status" value="1"/>
</dbReference>
<keyword evidence="2" id="KW-0813">Transport</keyword>
<dbReference type="Proteomes" id="UP000516421">
    <property type="component" value="Chromosome"/>
</dbReference>
<evidence type="ECO:0000256" key="1">
    <source>
        <dbReference type="ARBA" id="ARBA00004141"/>
    </source>
</evidence>
<dbReference type="GO" id="GO:0005254">
    <property type="term" value="F:chloride channel activity"/>
    <property type="evidence" value="ECO:0007669"/>
    <property type="project" value="UniProtKB-KW"/>
</dbReference>
<keyword evidence="7" id="KW-0869">Chloride channel</keyword>
<organism evidence="11 12">
    <name type="scientific">Rothia amarae</name>
    <dbReference type="NCBI Taxonomy" id="169480"/>
    <lineage>
        <taxon>Bacteria</taxon>
        <taxon>Bacillati</taxon>
        <taxon>Actinomycetota</taxon>
        <taxon>Actinomycetes</taxon>
        <taxon>Micrococcales</taxon>
        <taxon>Micrococcaceae</taxon>
        <taxon>Rothia</taxon>
    </lineage>
</organism>
<proteinExistence type="predicted"/>
<evidence type="ECO:0000256" key="10">
    <source>
        <dbReference type="SAM" id="Phobius"/>
    </source>
</evidence>
<dbReference type="PRINTS" id="PR00762">
    <property type="entry name" value="CLCHANNEL"/>
</dbReference>
<keyword evidence="8" id="KW-0868">Chloride</keyword>
<reference evidence="11 12" key="1">
    <citation type="submission" date="2020-09" db="EMBL/GenBank/DDBJ databases">
        <title>Investigation of environmental microbe.</title>
        <authorList>
            <person name="Ou Y."/>
            <person name="Kang Q."/>
        </authorList>
    </citation>
    <scope>NUCLEOTIDE SEQUENCE [LARGE SCALE GENOMIC DNA]</scope>
    <source>
        <strain evidence="11 12">KJZ-9</strain>
    </source>
</reference>
<evidence type="ECO:0000256" key="8">
    <source>
        <dbReference type="ARBA" id="ARBA00023214"/>
    </source>
</evidence>
<evidence type="ECO:0000256" key="4">
    <source>
        <dbReference type="ARBA" id="ARBA00022989"/>
    </source>
</evidence>
<keyword evidence="3 10" id="KW-0812">Transmembrane</keyword>
<evidence type="ECO:0000256" key="6">
    <source>
        <dbReference type="ARBA" id="ARBA00023136"/>
    </source>
</evidence>
<dbReference type="InterPro" id="IPR014743">
    <property type="entry name" value="Cl-channel_core"/>
</dbReference>
<dbReference type="GO" id="GO:0034707">
    <property type="term" value="C:chloride channel complex"/>
    <property type="evidence" value="ECO:0007669"/>
    <property type="project" value="UniProtKB-KW"/>
</dbReference>
<gene>
    <name evidence="11" type="ORF">IDM48_01780</name>
</gene>
<feature type="transmembrane region" description="Helical" evidence="10">
    <location>
        <begin position="158"/>
        <end position="180"/>
    </location>
</feature>
<evidence type="ECO:0000313" key="12">
    <source>
        <dbReference type="Proteomes" id="UP000516421"/>
    </source>
</evidence>
<dbReference type="SUPFAM" id="SSF81340">
    <property type="entry name" value="Clc chloride channel"/>
    <property type="match status" value="1"/>
</dbReference>
<evidence type="ECO:0000256" key="3">
    <source>
        <dbReference type="ARBA" id="ARBA00022692"/>
    </source>
</evidence>
<keyword evidence="5" id="KW-0406">Ion transport</keyword>
<feature type="transmembrane region" description="Helical" evidence="10">
    <location>
        <begin position="285"/>
        <end position="309"/>
    </location>
</feature>
<evidence type="ECO:0000256" key="7">
    <source>
        <dbReference type="ARBA" id="ARBA00023173"/>
    </source>
</evidence>
<keyword evidence="6 10" id="KW-0472">Membrane</keyword>
<dbReference type="PANTHER" id="PTHR43427">
    <property type="entry name" value="CHLORIDE CHANNEL PROTEIN CLC-E"/>
    <property type="match status" value="1"/>
</dbReference>
<evidence type="ECO:0000313" key="11">
    <source>
        <dbReference type="EMBL" id="QNV40197.1"/>
    </source>
</evidence>
<keyword evidence="12" id="KW-1185">Reference proteome</keyword>
<accession>A0A7H2BKK1</accession>
<name>A0A7H2BKK1_9MICC</name>
<feature type="transmembrane region" description="Helical" evidence="10">
    <location>
        <begin position="234"/>
        <end position="254"/>
    </location>
</feature>
<comment type="subcellular location">
    <subcellularLocation>
        <location evidence="1">Membrane</location>
        <topology evidence="1">Multi-pass membrane protein</topology>
    </subcellularLocation>
</comment>
<feature type="transmembrane region" description="Helical" evidence="10">
    <location>
        <begin position="321"/>
        <end position="339"/>
    </location>
</feature>
<dbReference type="KEGG" id="rama:IDM48_01780"/>
<dbReference type="EMBL" id="CP061538">
    <property type="protein sequence ID" value="QNV40197.1"/>
    <property type="molecule type" value="Genomic_DNA"/>
</dbReference>
<evidence type="ECO:0000256" key="2">
    <source>
        <dbReference type="ARBA" id="ARBA00022448"/>
    </source>
</evidence>
<sequence length="349" mass="36247">MTCTGVTVGLLWWFVRAKPLGSISEALGQKLSTFPLARNTLDATLQLTVVGAGASIGREGAPRQLAGVYSFHLSTLLKVQDPDRAVVTASAAGAALAAAYNTPWAGIAYTVCVMMGSCNWFSLAVASVTSWGAVLLSHIFLGNNAFYPLTFSAVRWEVWVWAVASIPLIAVAGFVFRQIAQHANKKSSTVQGAFLPLTIGVVLALTGLVMLVAPDISGNGVLILQNGFAGNISLRGFLLLILLKPFFTFLTLAAGAKGGVLTPALALGGALGGACAIATGNSESLLPFMVVGAGALLAVSENSIAFGLLFALELVHAPPPLWGAVGVATWGSVSLVQLVQRKYKHSDQR</sequence>
<protein>
    <submittedName>
        <fullName evidence="11">Chloride channel protein</fullName>
    </submittedName>
</protein>
<dbReference type="AlphaFoldDB" id="A0A7H2BKK1"/>
<dbReference type="PANTHER" id="PTHR43427:SF6">
    <property type="entry name" value="CHLORIDE CHANNEL PROTEIN CLC-E"/>
    <property type="match status" value="1"/>
</dbReference>
<keyword evidence="4 10" id="KW-1133">Transmembrane helix</keyword>
<dbReference type="RefSeq" id="WP_190617794.1">
    <property type="nucleotide sequence ID" value="NZ_CP061538.1"/>
</dbReference>
<dbReference type="InterPro" id="IPR001807">
    <property type="entry name" value="ClC"/>
</dbReference>
<dbReference type="Pfam" id="PF00654">
    <property type="entry name" value="Voltage_CLC"/>
    <property type="match status" value="1"/>
</dbReference>
<feature type="transmembrane region" description="Helical" evidence="10">
    <location>
        <begin position="260"/>
        <end position="278"/>
    </location>
</feature>
<feature type="transmembrane region" description="Helical" evidence="10">
    <location>
        <begin position="120"/>
        <end position="146"/>
    </location>
</feature>
<feature type="transmembrane region" description="Helical" evidence="10">
    <location>
        <begin position="192"/>
        <end position="213"/>
    </location>
</feature>
<evidence type="ECO:0000256" key="9">
    <source>
        <dbReference type="ARBA" id="ARBA00023303"/>
    </source>
</evidence>